<feature type="domain" description="Heparan sulfate-N-deacetylase N-terminal" evidence="21">
    <location>
        <begin position="79"/>
        <end position="281"/>
    </location>
</feature>
<dbReference type="EMBL" id="CATQJA010001295">
    <property type="protein sequence ID" value="CAJ0566673.1"/>
    <property type="molecule type" value="Genomic_DNA"/>
</dbReference>
<organism evidence="22 23">
    <name type="scientific">Mesorhabditis spiculigera</name>
    <dbReference type="NCBI Taxonomy" id="96644"/>
    <lineage>
        <taxon>Eukaryota</taxon>
        <taxon>Metazoa</taxon>
        <taxon>Ecdysozoa</taxon>
        <taxon>Nematoda</taxon>
        <taxon>Chromadorea</taxon>
        <taxon>Rhabditida</taxon>
        <taxon>Rhabditina</taxon>
        <taxon>Rhabditomorpha</taxon>
        <taxon>Rhabditoidea</taxon>
        <taxon>Rhabditidae</taxon>
        <taxon>Mesorhabditinae</taxon>
        <taxon>Mesorhabditis</taxon>
    </lineage>
</organism>
<dbReference type="GO" id="GO:0019213">
    <property type="term" value="F:deacetylase activity"/>
    <property type="evidence" value="ECO:0007669"/>
    <property type="project" value="TreeGrafter"/>
</dbReference>
<comment type="caution">
    <text evidence="22">The sequence shown here is derived from an EMBL/GenBank/DDBJ whole genome shotgun (WGS) entry which is preliminary data.</text>
</comment>
<comment type="pathway">
    <text evidence="3">Glycan metabolism; heparan sulfate biosynthesis.</text>
</comment>
<dbReference type="GO" id="GO:0000139">
    <property type="term" value="C:Golgi membrane"/>
    <property type="evidence" value="ECO:0007669"/>
    <property type="project" value="UniProtKB-SubCell"/>
</dbReference>
<dbReference type="EC" id="2.8.2.8" evidence="5"/>
<dbReference type="InterPro" id="IPR027417">
    <property type="entry name" value="P-loop_NTPase"/>
</dbReference>
<keyword evidence="7" id="KW-0812">Transmembrane</keyword>
<comment type="similarity">
    <text evidence="4">Belongs to the sulfotransferase 1 family. NDST subfamily.</text>
</comment>
<dbReference type="SUPFAM" id="SSF52540">
    <property type="entry name" value="P-loop containing nucleoside triphosphate hydrolases"/>
    <property type="match status" value="1"/>
</dbReference>
<evidence type="ECO:0000256" key="13">
    <source>
        <dbReference type="ARBA" id="ARBA00023157"/>
    </source>
</evidence>
<evidence type="ECO:0000256" key="7">
    <source>
        <dbReference type="ARBA" id="ARBA00022692"/>
    </source>
</evidence>
<feature type="active site" description="For sulfotransferase activity" evidence="16">
    <location>
        <position position="596"/>
    </location>
</feature>
<evidence type="ECO:0000313" key="23">
    <source>
        <dbReference type="Proteomes" id="UP001177023"/>
    </source>
</evidence>
<protein>
    <recommendedName>
        <fullName evidence="5">[heparan sulfate]-glucosamine N-sulfotransferase</fullName>
        <ecNumber evidence="5">2.8.2.8</ecNumber>
    </recommendedName>
</protein>
<dbReference type="AlphaFoldDB" id="A0AA36CDY7"/>
<evidence type="ECO:0000259" key="19">
    <source>
        <dbReference type="Pfam" id="PF00685"/>
    </source>
</evidence>
<evidence type="ECO:0000313" key="22">
    <source>
        <dbReference type="EMBL" id="CAJ0566673.1"/>
    </source>
</evidence>
<evidence type="ECO:0000256" key="4">
    <source>
        <dbReference type="ARBA" id="ARBA00010420"/>
    </source>
</evidence>
<keyword evidence="9" id="KW-0735">Signal-anchor</keyword>
<evidence type="ECO:0000256" key="5">
    <source>
        <dbReference type="ARBA" id="ARBA00012979"/>
    </source>
</evidence>
<evidence type="ECO:0000256" key="6">
    <source>
        <dbReference type="ARBA" id="ARBA00022679"/>
    </source>
</evidence>
<dbReference type="PANTHER" id="PTHR10605:SF56">
    <property type="entry name" value="BIFUNCTIONAL HEPARAN SULFATE N-DEACETYLASE_N-SULFOTRANSFERASE"/>
    <property type="match status" value="1"/>
</dbReference>
<evidence type="ECO:0000256" key="14">
    <source>
        <dbReference type="ARBA" id="ARBA00023180"/>
    </source>
</evidence>
<keyword evidence="14" id="KW-0325">Glycoprotein</keyword>
<evidence type="ECO:0000259" key="20">
    <source>
        <dbReference type="Pfam" id="PF12062"/>
    </source>
</evidence>
<gene>
    <name evidence="22" type="ORF">MSPICULIGERA_LOCUS5263</name>
</gene>
<keyword evidence="8" id="KW-0378">Hydrolase</keyword>
<evidence type="ECO:0000256" key="16">
    <source>
        <dbReference type="PIRSR" id="PIRSR637359-1"/>
    </source>
</evidence>
<evidence type="ECO:0000256" key="2">
    <source>
        <dbReference type="ARBA" id="ARBA00004841"/>
    </source>
</evidence>
<evidence type="ECO:0000256" key="1">
    <source>
        <dbReference type="ARBA" id="ARBA00004323"/>
    </source>
</evidence>
<dbReference type="InterPro" id="IPR000863">
    <property type="entry name" value="Sulfotransferase_dom"/>
</dbReference>
<reference evidence="22" key="1">
    <citation type="submission" date="2023-06" db="EMBL/GenBank/DDBJ databases">
        <authorList>
            <person name="Delattre M."/>
        </authorList>
    </citation>
    <scope>NUCLEOTIDE SEQUENCE</scope>
    <source>
        <strain evidence="22">AF72</strain>
    </source>
</reference>
<keyword evidence="15" id="KW-0511">Multifunctional enzyme</keyword>
<dbReference type="Pfam" id="PF25119">
    <property type="entry name" value="HSNSD_N"/>
    <property type="match status" value="1"/>
</dbReference>
<dbReference type="Pfam" id="PF00685">
    <property type="entry name" value="Sulfotransfer_1"/>
    <property type="match status" value="1"/>
</dbReference>
<dbReference type="Proteomes" id="UP001177023">
    <property type="component" value="Unassembled WGS sequence"/>
</dbReference>
<feature type="domain" description="Heparan sulphate-N-deacetylase deacetylase" evidence="20">
    <location>
        <begin position="292"/>
        <end position="495"/>
    </location>
</feature>
<feature type="non-terminal residue" evidence="22">
    <location>
        <position position="854"/>
    </location>
</feature>
<dbReference type="InterPro" id="IPR037359">
    <property type="entry name" value="NST/OST"/>
</dbReference>
<comment type="pathway">
    <text evidence="2">Glycan metabolism; heparin biosynthesis.</text>
</comment>
<keyword evidence="11" id="KW-0333">Golgi apparatus</keyword>
<evidence type="ECO:0000256" key="17">
    <source>
        <dbReference type="PIRSR" id="PIRSR637359-2"/>
    </source>
</evidence>
<keyword evidence="10" id="KW-1133">Transmembrane helix</keyword>
<sequence>MPLSFAPYAPHRIFRSFRLLIGVGLCFTLLLVFRLGDQSDPGAPRFPPQQLPDFICPCNETKDDENYEPTAFASDEIFTESKALVLVESIYSRHSKIITQILNASKYPYKMEVFAKNLPLLTTLERGRFSTVIIESYHKYLNMPRWNRQILDKYCREYNATIVGILTSRPNDTFKRAKLKGSSLSIWQNQQATSFTFSPSSPIPYIARPSVLINNPAEEADWVLFEESVGYETVLEGETGHRRGAAVISDLGNDDGVRRILFGHNITSWVTRMAFLDSLRFATQGRFGFPLERWIQVDIDDIFVGAKGTRIVAEDVDALIEFQDWMRSEISNFTFMLGYSGSYFRNGNDDEDLGDEKLIENGAKFHWFCHMWRHNHAHDYNYTYLESVMSQNKQFAETMKLPVPFPYSISPQHAGVFPAHAPLYDAWKKVWNVSVTATEEYPHLRPPSDRRGFIHKGIKVLPRQTCGLYTHTQFFHTYPDGLAKLFANVYGGDLFSSVLLNPISIFMTHQQNFAHDRLALWVFRNLVKFLKCHTRLKLRWADPITSAERYFAMFPQEVTPVWSHPCVDPRHKTILPPAFNCSNITLPNILIVGPQKTGSSALGNFLSLHPDVSSNVPVSDSFEELQFFGGHHYGNGLEWYIDKFSPSQFVFEKSATYFDNALAPRQVAALIPNTKIIVILYDPALRAYSWFQHMLAHRDPAAVEAQNLDVVLDATVGPMKKLRSRCVSGGRYVHHIDRWLDFFPASQLLFIDGENFKERPPEIMNKLILDLAMPAFDYRTVLRFSPSKGYWCTLTQGKTKCLGKSKGRHYAPMSDVLRQKLNRIFHADNLALQKLLQKWHIPQPAWLRAALDAQ</sequence>
<evidence type="ECO:0000256" key="11">
    <source>
        <dbReference type="ARBA" id="ARBA00023034"/>
    </source>
</evidence>
<evidence type="ECO:0000256" key="15">
    <source>
        <dbReference type="ARBA" id="ARBA00023268"/>
    </source>
</evidence>
<evidence type="ECO:0000256" key="9">
    <source>
        <dbReference type="ARBA" id="ARBA00022968"/>
    </source>
</evidence>
<evidence type="ECO:0000256" key="10">
    <source>
        <dbReference type="ARBA" id="ARBA00022989"/>
    </source>
</evidence>
<dbReference type="InterPro" id="IPR021930">
    <property type="entry name" value="Heparan_SO4_deacetylase_dom"/>
</dbReference>
<feature type="binding site" evidence="17">
    <location>
        <begin position="806"/>
        <end position="810"/>
    </location>
    <ligand>
        <name>3'-phosphoadenylyl sulfate</name>
        <dbReference type="ChEBI" id="CHEBI:58339"/>
    </ligand>
</feature>
<evidence type="ECO:0000256" key="3">
    <source>
        <dbReference type="ARBA" id="ARBA00005093"/>
    </source>
</evidence>
<evidence type="ECO:0000256" key="18">
    <source>
        <dbReference type="PIRSR" id="PIRSR637359-3"/>
    </source>
</evidence>
<keyword evidence="13 18" id="KW-1015">Disulfide bond</keyword>
<comment type="subcellular location">
    <subcellularLocation>
        <location evidence="1">Golgi apparatus membrane</location>
        <topology evidence="1">Single-pass type II membrane protein</topology>
    </subcellularLocation>
</comment>
<feature type="domain" description="Sulfotransferase" evidence="19">
    <location>
        <begin position="587"/>
        <end position="826"/>
    </location>
</feature>
<proteinExistence type="inferred from homology"/>
<dbReference type="GO" id="GO:0016787">
    <property type="term" value="F:hydrolase activity"/>
    <property type="evidence" value="ECO:0007669"/>
    <property type="project" value="UniProtKB-KW"/>
</dbReference>
<name>A0AA36CDY7_9BILA</name>
<evidence type="ECO:0000256" key="8">
    <source>
        <dbReference type="ARBA" id="ARBA00022801"/>
    </source>
</evidence>
<accession>A0AA36CDY7</accession>
<evidence type="ECO:0000256" key="12">
    <source>
        <dbReference type="ARBA" id="ARBA00023136"/>
    </source>
</evidence>
<keyword evidence="6" id="KW-0808">Transferase</keyword>
<evidence type="ECO:0000259" key="21">
    <source>
        <dbReference type="Pfam" id="PF25119"/>
    </source>
</evidence>
<dbReference type="PANTHER" id="PTHR10605">
    <property type="entry name" value="HEPARAN SULFATE SULFOTRANSFERASE"/>
    <property type="match status" value="1"/>
</dbReference>
<feature type="binding site" evidence="17">
    <location>
        <position position="689"/>
    </location>
    <ligand>
        <name>3'-phosphoadenylyl sulfate</name>
        <dbReference type="ChEBI" id="CHEBI:58339"/>
    </ligand>
</feature>
<dbReference type="Gene3D" id="3.40.50.300">
    <property type="entry name" value="P-loop containing nucleotide triphosphate hydrolases"/>
    <property type="match status" value="1"/>
</dbReference>
<feature type="disulfide bond" evidence="18">
    <location>
        <begin position="792"/>
        <end position="801"/>
    </location>
</feature>
<feature type="binding site" evidence="17">
    <location>
        <position position="791"/>
    </location>
    <ligand>
        <name>3'-phosphoadenylyl sulfate</name>
        <dbReference type="ChEBI" id="CHEBI:58339"/>
    </ligand>
</feature>
<dbReference type="GO" id="GO:0015016">
    <property type="term" value="F:heparan sulfate N-sulfotransferase activity"/>
    <property type="evidence" value="ECO:0007669"/>
    <property type="project" value="UniProtKB-EC"/>
</dbReference>
<keyword evidence="12" id="KW-0472">Membrane</keyword>
<dbReference type="Pfam" id="PF12062">
    <property type="entry name" value="HSNSD-CE"/>
    <property type="match status" value="1"/>
</dbReference>
<keyword evidence="23" id="KW-1185">Reference proteome</keyword>
<dbReference type="InterPro" id="IPR056793">
    <property type="entry name" value="HSNSD_N"/>
</dbReference>